<dbReference type="HOGENOM" id="CLU_1896226_0_0_1"/>
<organism evidence="2 3">
    <name type="scientific">Exophiala xenobiotica</name>
    <dbReference type="NCBI Taxonomy" id="348802"/>
    <lineage>
        <taxon>Eukaryota</taxon>
        <taxon>Fungi</taxon>
        <taxon>Dikarya</taxon>
        <taxon>Ascomycota</taxon>
        <taxon>Pezizomycotina</taxon>
        <taxon>Eurotiomycetes</taxon>
        <taxon>Chaetothyriomycetidae</taxon>
        <taxon>Chaetothyriales</taxon>
        <taxon>Herpotrichiellaceae</taxon>
        <taxon>Exophiala</taxon>
    </lineage>
</organism>
<protein>
    <submittedName>
        <fullName evidence="2">Uncharacterized protein</fullName>
    </submittedName>
</protein>
<evidence type="ECO:0000313" key="3">
    <source>
        <dbReference type="Proteomes" id="UP000054342"/>
    </source>
</evidence>
<dbReference type="RefSeq" id="XP_013318627.1">
    <property type="nucleotide sequence ID" value="XM_013463173.1"/>
</dbReference>
<sequence>MTRSGATKVLAKEITSIEATRTAMAAPTTKTTTKTTSIFKSVSKMAFYPSHPIRTSAPPGRGGHSSIAVYARFTATEIIEITNFMFSDLTGPKAVERVASLVERYSQDRGDILDTRSSKRAEEVADHPDTPSQL</sequence>
<accession>A0A0D2EQU0</accession>
<dbReference type="AlphaFoldDB" id="A0A0D2EQU0"/>
<feature type="region of interest" description="Disordered" evidence="1">
    <location>
        <begin position="109"/>
        <end position="134"/>
    </location>
</feature>
<evidence type="ECO:0000256" key="1">
    <source>
        <dbReference type="SAM" id="MobiDB-lite"/>
    </source>
</evidence>
<evidence type="ECO:0000313" key="2">
    <source>
        <dbReference type="EMBL" id="KIW58043.1"/>
    </source>
</evidence>
<dbReference type="Proteomes" id="UP000054342">
    <property type="component" value="Unassembled WGS sequence"/>
</dbReference>
<gene>
    <name evidence="2" type="ORF">PV05_02593</name>
</gene>
<keyword evidence="3" id="KW-1185">Reference proteome</keyword>
<reference evidence="2 3" key="1">
    <citation type="submission" date="2015-01" db="EMBL/GenBank/DDBJ databases">
        <title>The Genome Sequence of Exophiala xenobiotica CBS118157.</title>
        <authorList>
            <consortium name="The Broad Institute Genomics Platform"/>
            <person name="Cuomo C."/>
            <person name="de Hoog S."/>
            <person name="Gorbushina A."/>
            <person name="Stielow B."/>
            <person name="Teixiera M."/>
            <person name="Abouelleil A."/>
            <person name="Chapman S.B."/>
            <person name="Priest M."/>
            <person name="Young S.K."/>
            <person name="Wortman J."/>
            <person name="Nusbaum C."/>
            <person name="Birren B."/>
        </authorList>
    </citation>
    <scope>NUCLEOTIDE SEQUENCE [LARGE SCALE GENOMIC DNA]</scope>
    <source>
        <strain evidence="2 3">CBS 118157</strain>
    </source>
</reference>
<name>A0A0D2EQU0_9EURO</name>
<proteinExistence type="predicted"/>
<dbReference type="EMBL" id="KN847318">
    <property type="protein sequence ID" value="KIW58043.1"/>
    <property type="molecule type" value="Genomic_DNA"/>
</dbReference>
<dbReference type="GeneID" id="25324501"/>